<dbReference type="GO" id="GO:0003677">
    <property type="term" value="F:DNA binding"/>
    <property type="evidence" value="ECO:0007669"/>
    <property type="project" value="UniProtKB-KW"/>
</dbReference>
<dbReference type="EMBL" id="JBDFQZ010000003">
    <property type="protein sequence ID" value="KAK9740293.1"/>
    <property type="molecule type" value="Genomic_DNA"/>
</dbReference>
<comment type="subcellular location">
    <subcellularLocation>
        <location evidence="1">Nucleus</location>
    </subcellularLocation>
</comment>
<comment type="caution">
    <text evidence="8">The sequence shown here is derived from an EMBL/GenBank/DDBJ whole genome shotgun (WGS) entry which is preliminary data.</text>
</comment>
<keyword evidence="4" id="KW-0804">Transcription</keyword>
<evidence type="ECO:0000259" key="7">
    <source>
        <dbReference type="PROSITE" id="PS51005"/>
    </source>
</evidence>
<keyword evidence="9" id="KW-1185">Reference proteome</keyword>
<evidence type="ECO:0000256" key="2">
    <source>
        <dbReference type="ARBA" id="ARBA00023015"/>
    </source>
</evidence>
<gene>
    <name evidence="8" type="ORF">RND81_03G024600</name>
</gene>
<name>A0AAW1M3U8_SAPOF</name>
<sequence>MGDPKATSSSPSSLRQPPSSLPSKLPPGCRFYPSEEQLLSYYLHHKNKPSVAVGCGVLYDTIHEINLYDYNPFELPEVASFRFGYRGQKRHWYCYTALIGEDEREKRRAGFGFWKRKGKARDVTCNSDSGKGVLGRRKCFIFYLEKCKGKKSVKTDWFMYEYALLDNVKTTYAVCRIFVKSGHRNNISEHALSSCAEQSAKTVRHIGTQHDGSDLCLVDDDKAHEDFTNEVTVGEATQLIGEIPQSDQVTTLSLSGSSDVLFDSHTARCLVSILEGDFLELDDLI</sequence>
<evidence type="ECO:0000256" key="4">
    <source>
        <dbReference type="ARBA" id="ARBA00023163"/>
    </source>
</evidence>
<dbReference type="SUPFAM" id="SSF101941">
    <property type="entry name" value="NAC domain"/>
    <property type="match status" value="1"/>
</dbReference>
<dbReference type="Gene3D" id="2.170.150.80">
    <property type="entry name" value="NAC domain"/>
    <property type="match status" value="1"/>
</dbReference>
<feature type="domain" description="NAC" evidence="7">
    <location>
        <begin position="25"/>
        <end position="180"/>
    </location>
</feature>
<evidence type="ECO:0000256" key="1">
    <source>
        <dbReference type="ARBA" id="ARBA00004123"/>
    </source>
</evidence>
<dbReference type="InterPro" id="IPR036093">
    <property type="entry name" value="NAC_dom_sf"/>
</dbReference>
<dbReference type="InterPro" id="IPR003441">
    <property type="entry name" value="NAC-dom"/>
</dbReference>
<dbReference type="PROSITE" id="PS51005">
    <property type="entry name" value="NAC"/>
    <property type="match status" value="1"/>
</dbReference>
<dbReference type="Proteomes" id="UP001443914">
    <property type="component" value="Unassembled WGS sequence"/>
</dbReference>
<evidence type="ECO:0000256" key="3">
    <source>
        <dbReference type="ARBA" id="ARBA00023125"/>
    </source>
</evidence>
<keyword evidence="2" id="KW-0805">Transcription regulation</keyword>
<feature type="compositionally biased region" description="Low complexity" evidence="6">
    <location>
        <begin position="8"/>
        <end position="26"/>
    </location>
</feature>
<dbReference type="Pfam" id="PF02365">
    <property type="entry name" value="NAM"/>
    <property type="match status" value="1"/>
</dbReference>
<proteinExistence type="predicted"/>
<keyword evidence="5" id="KW-0539">Nucleus</keyword>
<dbReference type="GO" id="GO:0005634">
    <property type="term" value="C:nucleus"/>
    <property type="evidence" value="ECO:0007669"/>
    <property type="project" value="UniProtKB-SubCell"/>
</dbReference>
<feature type="region of interest" description="Disordered" evidence="6">
    <location>
        <begin position="1"/>
        <end position="26"/>
    </location>
</feature>
<accession>A0AAW1M3U8</accession>
<keyword evidence="3" id="KW-0238">DNA-binding</keyword>
<reference evidence="8" key="1">
    <citation type="submission" date="2024-03" db="EMBL/GenBank/DDBJ databases">
        <title>WGS assembly of Saponaria officinalis var. Norfolk2.</title>
        <authorList>
            <person name="Jenkins J."/>
            <person name="Shu S."/>
            <person name="Grimwood J."/>
            <person name="Barry K."/>
            <person name="Goodstein D."/>
            <person name="Schmutz J."/>
            <person name="Leebens-Mack J."/>
            <person name="Osbourn A."/>
        </authorList>
    </citation>
    <scope>NUCLEOTIDE SEQUENCE [LARGE SCALE GENOMIC DNA]</scope>
    <source>
        <strain evidence="8">JIC</strain>
    </source>
</reference>
<protein>
    <recommendedName>
        <fullName evidence="7">NAC domain-containing protein</fullName>
    </recommendedName>
</protein>
<dbReference type="GO" id="GO:0006355">
    <property type="term" value="P:regulation of DNA-templated transcription"/>
    <property type="evidence" value="ECO:0007669"/>
    <property type="project" value="InterPro"/>
</dbReference>
<evidence type="ECO:0000256" key="6">
    <source>
        <dbReference type="SAM" id="MobiDB-lite"/>
    </source>
</evidence>
<organism evidence="8 9">
    <name type="scientific">Saponaria officinalis</name>
    <name type="common">Common soapwort</name>
    <name type="synonym">Lychnis saponaria</name>
    <dbReference type="NCBI Taxonomy" id="3572"/>
    <lineage>
        <taxon>Eukaryota</taxon>
        <taxon>Viridiplantae</taxon>
        <taxon>Streptophyta</taxon>
        <taxon>Embryophyta</taxon>
        <taxon>Tracheophyta</taxon>
        <taxon>Spermatophyta</taxon>
        <taxon>Magnoliopsida</taxon>
        <taxon>eudicotyledons</taxon>
        <taxon>Gunneridae</taxon>
        <taxon>Pentapetalae</taxon>
        <taxon>Caryophyllales</taxon>
        <taxon>Caryophyllaceae</taxon>
        <taxon>Caryophylleae</taxon>
        <taxon>Saponaria</taxon>
    </lineage>
</organism>
<evidence type="ECO:0000313" key="9">
    <source>
        <dbReference type="Proteomes" id="UP001443914"/>
    </source>
</evidence>
<evidence type="ECO:0000256" key="5">
    <source>
        <dbReference type="ARBA" id="ARBA00023242"/>
    </source>
</evidence>
<dbReference type="AlphaFoldDB" id="A0AAW1M3U8"/>
<evidence type="ECO:0000313" key="8">
    <source>
        <dbReference type="EMBL" id="KAK9740293.1"/>
    </source>
</evidence>
<dbReference type="PANTHER" id="PTHR31989">
    <property type="entry name" value="NAC DOMAIN-CONTAINING PROTEIN 82-RELATED"/>
    <property type="match status" value="1"/>
</dbReference>